<dbReference type="AlphaFoldDB" id="A0A6N4DZH7"/>
<reference evidence="3 4" key="1">
    <citation type="submission" date="2018-01" db="EMBL/GenBank/DDBJ databases">
        <title>Novel co-symbiosis in the lucinid bivalve Phacoides pectinatus.</title>
        <authorList>
            <person name="Lim S.J."/>
            <person name="Davis B.G."/>
            <person name="Gill D.E."/>
            <person name="Engel A.S."/>
            <person name="Anderson L.C."/>
            <person name="Campbell B.J."/>
        </authorList>
    </citation>
    <scope>NUCLEOTIDE SEQUENCE [LARGE SCALE GENOMIC DNA]</scope>
    <source>
        <strain evidence="3">N3_P5</strain>
    </source>
</reference>
<comment type="caution">
    <text evidence="3">The sequence shown here is derived from an EMBL/GenBank/DDBJ whole genome shotgun (WGS) entry which is preliminary data.</text>
</comment>
<proteinExistence type="predicted"/>
<evidence type="ECO:0000259" key="2">
    <source>
        <dbReference type="Pfam" id="PF01636"/>
    </source>
</evidence>
<dbReference type="InterPro" id="IPR002575">
    <property type="entry name" value="Aminoglycoside_PTrfase"/>
</dbReference>
<feature type="coiled-coil region" evidence="1">
    <location>
        <begin position="321"/>
        <end position="348"/>
    </location>
</feature>
<accession>A0A6N4DZH7</accession>
<dbReference type="PANTHER" id="PTHR21064:SF5">
    <property type="entry name" value="SLR1880 PROTEIN"/>
    <property type="match status" value="1"/>
</dbReference>
<evidence type="ECO:0000256" key="1">
    <source>
        <dbReference type="SAM" id="Coils"/>
    </source>
</evidence>
<dbReference type="EMBL" id="PQCO01000152">
    <property type="protein sequence ID" value="PUE03701.1"/>
    <property type="molecule type" value="Genomic_DNA"/>
</dbReference>
<keyword evidence="1" id="KW-0175">Coiled coil</keyword>
<dbReference type="SUPFAM" id="SSF56112">
    <property type="entry name" value="Protein kinase-like (PK-like)"/>
    <property type="match status" value="1"/>
</dbReference>
<protein>
    <recommendedName>
        <fullName evidence="2">Aminoglycoside phosphotransferase domain-containing protein</fullName>
    </recommendedName>
</protein>
<feature type="domain" description="Aminoglycoside phosphotransferase" evidence="2">
    <location>
        <begin position="24"/>
        <end position="262"/>
    </location>
</feature>
<organism evidence="3 4">
    <name type="scientific">Candidatus Sedimenticola endophacoides</name>
    <dbReference type="NCBI Taxonomy" id="2548426"/>
    <lineage>
        <taxon>Bacteria</taxon>
        <taxon>Pseudomonadati</taxon>
        <taxon>Pseudomonadota</taxon>
        <taxon>Gammaproteobacteria</taxon>
        <taxon>Chromatiales</taxon>
        <taxon>Sedimenticolaceae</taxon>
        <taxon>Sedimenticola</taxon>
    </lineage>
</organism>
<dbReference type="Proteomes" id="UP000250928">
    <property type="component" value="Unassembled WGS sequence"/>
</dbReference>
<evidence type="ECO:0000313" key="4">
    <source>
        <dbReference type="Proteomes" id="UP000250928"/>
    </source>
</evidence>
<dbReference type="InterPro" id="IPR011009">
    <property type="entry name" value="Kinase-like_dom_sf"/>
</dbReference>
<dbReference type="InterPro" id="IPR050249">
    <property type="entry name" value="Pseudomonas-type_ThrB"/>
</dbReference>
<dbReference type="Pfam" id="PF01636">
    <property type="entry name" value="APH"/>
    <property type="match status" value="1"/>
</dbReference>
<gene>
    <name evidence="3" type="ORF">C3L24_04300</name>
</gene>
<evidence type="ECO:0000313" key="3">
    <source>
        <dbReference type="EMBL" id="PUE03701.1"/>
    </source>
</evidence>
<dbReference type="Gene3D" id="3.90.1200.10">
    <property type="match status" value="1"/>
</dbReference>
<dbReference type="PANTHER" id="PTHR21064">
    <property type="entry name" value="AMINOGLYCOSIDE PHOSPHOTRANSFERASE DOMAIN-CONTAINING PROTEIN-RELATED"/>
    <property type="match status" value="1"/>
</dbReference>
<sequence length="350" mass="39210">MNHPEERLRRIAARFALDGAIERIEGIGHGLINDTFRISCRGRYLLQRLNTHVFPHPAQVMENIARVCRHLAGKPGDSLELIPTLDGADALVTGDGQWWRIYRYIEYSTAHQHCPDDTTAYRAAGMLGRFLRDLSDLPAPPLHQTLPGFHDTRARLSNLRRAADTDSVGRAAQTGATLERLFQLAPLANTLERARMPVRIVHNDTKLNNVLFHERSNAALCVVDLDTVMPGLALHDFGDMVRSAATTPDAGRRRLDTGRFEALLGGWLDGLDGLLLEAELDLLASAPQVITYELALRYMTDYLEGNHYFKTRAPGQNLERCRQLLCLLDSMREQAAEMERIAARCRSRGA</sequence>
<name>A0A6N4DZH7_9GAMM</name>